<proteinExistence type="predicted"/>
<evidence type="ECO:0000313" key="1">
    <source>
        <dbReference type="EMBL" id="KAH3776934.1"/>
    </source>
</evidence>
<reference evidence="1" key="1">
    <citation type="journal article" date="2019" name="bioRxiv">
        <title>The Genome of the Zebra Mussel, Dreissena polymorpha: A Resource for Invasive Species Research.</title>
        <authorList>
            <person name="McCartney M.A."/>
            <person name="Auch B."/>
            <person name="Kono T."/>
            <person name="Mallez S."/>
            <person name="Zhang Y."/>
            <person name="Obille A."/>
            <person name="Becker A."/>
            <person name="Abrahante J.E."/>
            <person name="Garbe J."/>
            <person name="Badalamenti J.P."/>
            <person name="Herman A."/>
            <person name="Mangelson H."/>
            <person name="Liachko I."/>
            <person name="Sullivan S."/>
            <person name="Sone E.D."/>
            <person name="Koren S."/>
            <person name="Silverstein K.A.T."/>
            <person name="Beckman K.B."/>
            <person name="Gohl D.M."/>
        </authorList>
    </citation>
    <scope>NUCLEOTIDE SEQUENCE</scope>
    <source>
        <strain evidence="1">Duluth1</strain>
        <tissue evidence="1">Whole animal</tissue>
    </source>
</reference>
<evidence type="ECO:0000313" key="2">
    <source>
        <dbReference type="Proteomes" id="UP000828390"/>
    </source>
</evidence>
<organism evidence="1 2">
    <name type="scientific">Dreissena polymorpha</name>
    <name type="common">Zebra mussel</name>
    <name type="synonym">Mytilus polymorpha</name>
    <dbReference type="NCBI Taxonomy" id="45954"/>
    <lineage>
        <taxon>Eukaryota</taxon>
        <taxon>Metazoa</taxon>
        <taxon>Spiralia</taxon>
        <taxon>Lophotrochozoa</taxon>
        <taxon>Mollusca</taxon>
        <taxon>Bivalvia</taxon>
        <taxon>Autobranchia</taxon>
        <taxon>Heteroconchia</taxon>
        <taxon>Euheterodonta</taxon>
        <taxon>Imparidentia</taxon>
        <taxon>Neoheterodontei</taxon>
        <taxon>Myida</taxon>
        <taxon>Dreissenoidea</taxon>
        <taxon>Dreissenidae</taxon>
        <taxon>Dreissena</taxon>
    </lineage>
</organism>
<gene>
    <name evidence="1" type="ORF">DPMN_178368</name>
</gene>
<name>A0A9D4EAG4_DREPO</name>
<reference evidence="1" key="2">
    <citation type="submission" date="2020-11" db="EMBL/GenBank/DDBJ databases">
        <authorList>
            <person name="McCartney M.A."/>
            <person name="Auch B."/>
            <person name="Kono T."/>
            <person name="Mallez S."/>
            <person name="Becker A."/>
            <person name="Gohl D.M."/>
            <person name="Silverstein K.A.T."/>
            <person name="Koren S."/>
            <person name="Bechman K.B."/>
            <person name="Herman A."/>
            <person name="Abrahante J.E."/>
            <person name="Garbe J."/>
        </authorList>
    </citation>
    <scope>NUCLEOTIDE SEQUENCE</scope>
    <source>
        <strain evidence="1">Duluth1</strain>
        <tissue evidence="1">Whole animal</tissue>
    </source>
</reference>
<dbReference type="Proteomes" id="UP000828390">
    <property type="component" value="Unassembled WGS sequence"/>
</dbReference>
<accession>A0A9D4EAG4</accession>
<sequence>MSHPTTNHQTLTPSPGLFGGVQYVLPTPAQMTLILYIDGDVTTLLSVRPVCTQ</sequence>
<keyword evidence="2" id="KW-1185">Reference proteome</keyword>
<comment type="caution">
    <text evidence="1">The sequence shown here is derived from an EMBL/GenBank/DDBJ whole genome shotgun (WGS) entry which is preliminary data.</text>
</comment>
<dbReference type="AlphaFoldDB" id="A0A9D4EAG4"/>
<dbReference type="EMBL" id="JAIWYP010000009">
    <property type="protein sequence ID" value="KAH3776934.1"/>
    <property type="molecule type" value="Genomic_DNA"/>
</dbReference>
<protein>
    <submittedName>
        <fullName evidence="1">Uncharacterized protein</fullName>
    </submittedName>
</protein>